<dbReference type="PANTHER" id="PTHR43685">
    <property type="entry name" value="GLYCOSYLTRANSFERASE"/>
    <property type="match status" value="1"/>
</dbReference>
<dbReference type="Proteomes" id="UP000482960">
    <property type="component" value="Unassembled WGS sequence"/>
</dbReference>
<dbReference type="Pfam" id="PF02709">
    <property type="entry name" value="Glyco_transf_7C"/>
    <property type="match status" value="1"/>
</dbReference>
<dbReference type="Pfam" id="PF00535">
    <property type="entry name" value="Glycos_transf_2"/>
    <property type="match status" value="1"/>
</dbReference>
<dbReference type="RefSeq" id="WP_173086246.1">
    <property type="nucleotide sequence ID" value="NZ_BAABJB010000008.1"/>
</dbReference>
<proteinExistence type="predicted"/>
<accession>A0A6V8LUR4</accession>
<evidence type="ECO:0000259" key="3">
    <source>
        <dbReference type="Pfam" id="PF02709"/>
    </source>
</evidence>
<dbReference type="InterPro" id="IPR001173">
    <property type="entry name" value="Glyco_trans_2-like"/>
</dbReference>
<evidence type="ECO:0000259" key="2">
    <source>
        <dbReference type="Pfam" id="PF00535"/>
    </source>
</evidence>
<gene>
    <name evidence="4" type="ORF">Prum_101570</name>
</gene>
<feature type="domain" description="Glycosyltransferase 2-like" evidence="2">
    <location>
        <begin position="10"/>
        <end position="139"/>
    </location>
</feature>
<evidence type="ECO:0000313" key="5">
    <source>
        <dbReference type="Proteomes" id="UP000482960"/>
    </source>
</evidence>
<dbReference type="InterPro" id="IPR050834">
    <property type="entry name" value="Glycosyltransf_2"/>
</dbReference>
<dbReference type="InterPro" id="IPR029044">
    <property type="entry name" value="Nucleotide-diphossugar_trans"/>
</dbReference>
<dbReference type="GO" id="GO:0016740">
    <property type="term" value="F:transferase activity"/>
    <property type="evidence" value="ECO:0007669"/>
    <property type="project" value="UniProtKB-KW"/>
</dbReference>
<evidence type="ECO:0008006" key="6">
    <source>
        <dbReference type="Google" id="ProtNLM"/>
    </source>
</evidence>
<dbReference type="Gene3D" id="3.90.550.10">
    <property type="entry name" value="Spore Coat Polysaccharide Biosynthesis Protein SpsA, Chain A"/>
    <property type="match status" value="1"/>
</dbReference>
<sequence length="414" mass="46760">MAGTGRPRVSVVIPTYNRRDLLIETLGHFTRQSIPADEFEVIVADDGSTDDTKAVVDSFADRLNMKYTFQEDQGFRAGTARNAGARLADAPVLVFLDTGEMAGPDYLKHHLAVYADGGRRAVVGYGYGYQYVESLSTVREILDRMSPEEVIAHFKDDPTFLDVRHEEWAKTGFELGGRPMPWLYYWSLNCSARRDDFWAVGGFDEELRGWGPEDFELGYRLYRSGVELVLSRDAWVVAAPHERDWPRNYQEAMVNLQRMMRRYADPVMEVGWGITSTQTAGVLFPWEEEYHALTVWRRKVQDLDVHDEIEQALRQIQPVGRVAVLGSGGRVPDALPAGSILLDFDKQLADQAASGTPHSRYHTMGLHVPLADQSADTVIITSRMAGLWDKWGELVLAEARRIGRTVHTVDFVHK</sequence>
<feature type="domain" description="Galactosyltransferase C-terminal" evidence="3">
    <location>
        <begin position="180"/>
        <end position="228"/>
    </location>
</feature>
<name>A0A6V8LUR4_9ACTN</name>
<protein>
    <recommendedName>
        <fullName evidence="6">Glycosyltransferase 2-like domain-containing protein</fullName>
    </recommendedName>
</protein>
<dbReference type="PANTHER" id="PTHR43685:SF3">
    <property type="entry name" value="SLR2126 PROTEIN"/>
    <property type="match status" value="1"/>
</dbReference>
<keyword evidence="5" id="KW-1185">Reference proteome</keyword>
<dbReference type="InterPro" id="IPR027791">
    <property type="entry name" value="Galactosyl_T_C"/>
</dbReference>
<dbReference type="AlphaFoldDB" id="A0A6V8LUR4"/>
<reference evidence="4 5" key="2">
    <citation type="submission" date="2020-03" db="EMBL/GenBank/DDBJ databases">
        <authorList>
            <person name="Ichikawa N."/>
            <person name="Kimura A."/>
            <person name="Kitahashi Y."/>
            <person name="Uohara A."/>
        </authorList>
    </citation>
    <scope>NUCLEOTIDE SEQUENCE [LARGE SCALE GENOMIC DNA]</scope>
    <source>
        <strain evidence="4 5">NBRC 108638</strain>
    </source>
</reference>
<comment type="caution">
    <text evidence="4">The sequence shown here is derived from an EMBL/GenBank/DDBJ whole genome shotgun (WGS) entry which is preliminary data.</text>
</comment>
<dbReference type="EMBL" id="BLPG01000002">
    <property type="protein sequence ID" value="GFJ96515.1"/>
    <property type="molecule type" value="Genomic_DNA"/>
</dbReference>
<keyword evidence="1" id="KW-0808">Transferase</keyword>
<evidence type="ECO:0000256" key="1">
    <source>
        <dbReference type="ARBA" id="ARBA00022679"/>
    </source>
</evidence>
<reference evidence="4 5" key="1">
    <citation type="submission" date="2020-03" db="EMBL/GenBank/DDBJ databases">
        <title>Whole genome shotgun sequence of Phytohabitans rumicis NBRC 108638.</title>
        <authorList>
            <person name="Komaki H."/>
            <person name="Tamura T."/>
        </authorList>
    </citation>
    <scope>NUCLEOTIDE SEQUENCE [LARGE SCALE GENOMIC DNA]</scope>
    <source>
        <strain evidence="4 5">NBRC 108638</strain>
    </source>
</reference>
<evidence type="ECO:0000313" key="4">
    <source>
        <dbReference type="EMBL" id="GFJ96515.1"/>
    </source>
</evidence>
<dbReference type="SUPFAM" id="SSF53448">
    <property type="entry name" value="Nucleotide-diphospho-sugar transferases"/>
    <property type="match status" value="1"/>
</dbReference>
<organism evidence="4 5">
    <name type="scientific">Phytohabitans rumicis</name>
    <dbReference type="NCBI Taxonomy" id="1076125"/>
    <lineage>
        <taxon>Bacteria</taxon>
        <taxon>Bacillati</taxon>
        <taxon>Actinomycetota</taxon>
        <taxon>Actinomycetes</taxon>
        <taxon>Micromonosporales</taxon>
        <taxon>Micromonosporaceae</taxon>
    </lineage>
</organism>